<dbReference type="Gene3D" id="3.10.580.10">
    <property type="entry name" value="CBS-domain"/>
    <property type="match status" value="1"/>
</dbReference>
<dbReference type="GO" id="GO:0005634">
    <property type="term" value="C:nucleus"/>
    <property type="evidence" value="ECO:0007669"/>
    <property type="project" value="TreeGrafter"/>
</dbReference>
<dbReference type="PANTHER" id="PTHR13780">
    <property type="entry name" value="AMP-ACTIVATED PROTEIN KINASE, GAMMA REGULATORY SUBUNIT"/>
    <property type="match status" value="1"/>
</dbReference>
<evidence type="ECO:0000256" key="4">
    <source>
        <dbReference type="SAM" id="MobiDB-lite"/>
    </source>
</evidence>
<comment type="caution">
    <text evidence="6">The sequence shown here is derived from an EMBL/GenBank/DDBJ whole genome shotgun (WGS) entry which is preliminary data.</text>
</comment>
<evidence type="ECO:0000259" key="5">
    <source>
        <dbReference type="PROSITE" id="PS51371"/>
    </source>
</evidence>
<feature type="domain" description="CBS" evidence="5">
    <location>
        <begin position="369"/>
        <end position="426"/>
    </location>
</feature>
<dbReference type="Pfam" id="PF00571">
    <property type="entry name" value="CBS"/>
    <property type="match status" value="1"/>
</dbReference>
<evidence type="ECO:0000256" key="1">
    <source>
        <dbReference type="ARBA" id="ARBA00022737"/>
    </source>
</evidence>
<reference evidence="6 7" key="1">
    <citation type="submission" date="2024-01" db="EMBL/GenBank/DDBJ databases">
        <title>Genome assemblies of Stephania.</title>
        <authorList>
            <person name="Yang L."/>
        </authorList>
    </citation>
    <scope>NUCLEOTIDE SEQUENCE [LARGE SCALE GENOMIC DNA]</scope>
    <source>
        <strain evidence="6">YNDBR</strain>
        <tissue evidence="6">Leaf</tissue>
    </source>
</reference>
<dbReference type="InterPro" id="IPR050511">
    <property type="entry name" value="AMPK_gamma/SDS23_families"/>
</dbReference>
<dbReference type="PROSITE" id="PS51371">
    <property type="entry name" value="CBS"/>
    <property type="match status" value="1"/>
</dbReference>
<evidence type="ECO:0000256" key="2">
    <source>
        <dbReference type="ARBA" id="ARBA00023122"/>
    </source>
</evidence>
<keyword evidence="2 3" id="KW-0129">CBS domain</keyword>
<organism evidence="6 7">
    <name type="scientific">Stephania yunnanensis</name>
    <dbReference type="NCBI Taxonomy" id="152371"/>
    <lineage>
        <taxon>Eukaryota</taxon>
        <taxon>Viridiplantae</taxon>
        <taxon>Streptophyta</taxon>
        <taxon>Embryophyta</taxon>
        <taxon>Tracheophyta</taxon>
        <taxon>Spermatophyta</taxon>
        <taxon>Magnoliopsida</taxon>
        <taxon>Ranunculales</taxon>
        <taxon>Menispermaceae</taxon>
        <taxon>Menispermoideae</taxon>
        <taxon>Cissampelideae</taxon>
        <taxon>Stephania</taxon>
    </lineage>
</organism>
<keyword evidence="1" id="KW-0677">Repeat</keyword>
<dbReference type="InterPro" id="IPR046342">
    <property type="entry name" value="CBS_dom_sf"/>
</dbReference>
<dbReference type="AlphaFoldDB" id="A0AAP0PPJ9"/>
<sequence>MAVSFRFLANEVSDLCIGKPALRCLSVSATIGEALSALKVTGETSISVWNCNHSSPNPNSSSSSSCSSSSVKSDFEDEDCCCCCCCVGKVCMVDVVCYLCRDENLEDPASALESPVSAILSKDPRLVRHVDPNSSLLDAIDLIIDGAQNLVVPIRHSFYSSHSRKKLLNKSPFCSTLHNGIEFCWLTQEDIIRFLLNLIGLFSPLPSFSIESLGLIELEVLAIRYHDAAASAIDAISCALTQQTSVAVVDDEGKLIGEISPSTLASCDETVAAAITTLSAGDLMAYIDCGGPPDDLIRVVKKRLKERNLDQMCELLLDELSSCCSYLSSSSSSFSSDDEFSTSTGSTGSTSLMGSTRSGKYSRSSSYLARRAEAIVCDPNSSLVAVMLQALAHRVNYVWVVEKDYSLAGIVTFSDMLKAFQEHLQSML</sequence>
<protein>
    <recommendedName>
        <fullName evidence="5">CBS domain-containing protein</fullName>
    </recommendedName>
</protein>
<accession>A0AAP0PPJ9</accession>
<feature type="region of interest" description="Disordered" evidence="4">
    <location>
        <begin position="330"/>
        <end position="359"/>
    </location>
</feature>
<evidence type="ECO:0000256" key="3">
    <source>
        <dbReference type="PROSITE-ProRule" id="PRU00703"/>
    </source>
</evidence>
<dbReference type="InterPro" id="IPR000644">
    <property type="entry name" value="CBS_dom"/>
</dbReference>
<dbReference type="PANTHER" id="PTHR13780:SF128">
    <property type="entry name" value="CBS DOMAIN-CONTAINING PROTEIN"/>
    <property type="match status" value="1"/>
</dbReference>
<name>A0AAP0PPJ9_9MAGN</name>
<dbReference type="Proteomes" id="UP001420932">
    <property type="component" value="Unassembled WGS sequence"/>
</dbReference>
<dbReference type="EMBL" id="JBBNAF010000004">
    <property type="protein sequence ID" value="KAK9150084.1"/>
    <property type="molecule type" value="Genomic_DNA"/>
</dbReference>
<gene>
    <name evidence="6" type="ORF">Syun_008393</name>
</gene>
<evidence type="ECO:0000313" key="6">
    <source>
        <dbReference type="EMBL" id="KAK9150084.1"/>
    </source>
</evidence>
<evidence type="ECO:0000313" key="7">
    <source>
        <dbReference type="Proteomes" id="UP001420932"/>
    </source>
</evidence>
<proteinExistence type="predicted"/>
<keyword evidence="7" id="KW-1185">Reference proteome</keyword>
<dbReference type="GO" id="GO:0005737">
    <property type="term" value="C:cytoplasm"/>
    <property type="evidence" value="ECO:0007669"/>
    <property type="project" value="TreeGrafter"/>
</dbReference>
<dbReference type="SUPFAM" id="SSF54631">
    <property type="entry name" value="CBS-domain pair"/>
    <property type="match status" value="1"/>
</dbReference>